<evidence type="ECO:0000256" key="7">
    <source>
        <dbReference type="SAM" id="Phobius"/>
    </source>
</evidence>
<dbReference type="SMART" id="SM00028">
    <property type="entry name" value="TPR"/>
    <property type="match status" value="4"/>
</dbReference>
<dbReference type="SUPFAM" id="SSF48452">
    <property type="entry name" value="TPR-like"/>
    <property type="match status" value="1"/>
</dbReference>
<dbReference type="AlphaFoldDB" id="K6ARC8"/>
<dbReference type="Gene3D" id="1.25.40.10">
    <property type="entry name" value="Tetratricopeptide repeat domain"/>
    <property type="match status" value="2"/>
</dbReference>
<keyword evidence="7" id="KW-1133">Transmembrane helix</keyword>
<feature type="coiled-coil region" evidence="6">
    <location>
        <begin position="435"/>
        <end position="476"/>
    </location>
</feature>
<dbReference type="InterPro" id="IPR019734">
    <property type="entry name" value="TPR_rpt"/>
</dbReference>
<feature type="transmembrane region" description="Helical" evidence="7">
    <location>
        <begin position="366"/>
        <end position="386"/>
    </location>
</feature>
<keyword evidence="4" id="KW-0802">TPR repeat</keyword>
<name>K6ARC8_9BACT</name>
<evidence type="ECO:0000256" key="2">
    <source>
        <dbReference type="ARBA" id="ARBA00022490"/>
    </source>
</evidence>
<organism evidence="8 9">
    <name type="scientific">Parabacteroides goldsteinii CL02T12C30</name>
    <dbReference type="NCBI Taxonomy" id="999418"/>
    <lineage>
        <taxon>Bacteria</taxon>
        <taxon>Pseudomonadati</taxon>
        <taxon>Bacteroidota</taxon>
        <taxon>Bacteroidia</taxon>
        <taxon>Bacteroidales</taxon>
        <taxon>Tannerellaceae</taxon>
        <taxon>Parabacteroides</taxon>
    </lineage>
</organism>
<keyword evidence="7" id="KW-0472">Membrane</keyword>
<gene>
    <name evidence="8" type="ORF">HMPREF1076_00885</name>
</gene>
<comment type="caution">
    <text evidence="8">The sequence shown here is derived from an EMBL/GenBank/DDBJ whole genome shotgun (WGS) entry which is preliminary data.</text>
</comment>
<dbReference type="PATRIC" id="fig|999418.3.peg.897"/>
<comment type="similarity">
    <text evidence="5">Belongs to the Rap family.</text>
</comment>
<evidence type="ECO:0000256" key="6">
    <source>
        <dbReference type="SAM" id="Coils"/>
    </source>
</evidence>
<keyword evidence="7" id="KW-0812">Transmembrane</keyword>
<comment type="subcellular location">
    <subcellularLocation>
        <location evidence="1">Cytoplasm</location>
    </subcellularLocation>
</comment>
<dbReference type="Proteomes" id="UP000006330">
    <property type="component" value="Unassembled WGS sequence"/>
</dbReference>
<feature type="coiled-coil region" evidence="6">
    <location>
        <begin position="338"/>
        <end position="367"/>
    </location>
</feature>
<dbReference type="OrthoDB" id="1046362at2"/>
<dbReference type="GO" id="GO:0005737">
    <property type="term" value="C:cytoplasm"/>
    <property type="evidence" value="ECO:0007669"/>
    <property type="project" value="UniProtKB-SubCell"/>
</dbReference>
<proteinExistence type="inferred from homology"/>
<keyword evidence="3" id="KW-0677">Repeat</keyword>
<dbReference type="HOGENOM" id="CLU_030491_0_0_10"/>
<protein>
    <submittedName>
        <fullName evidence="8">Uncharacterized protein</fullName>
    </submittedName>
</protein>
<dbReference type="InterPro" id="IPR011990">
    <property type="entry name" value="TPR-like_helical_dom_sf"/>
</dbReference>
<sequence length="617" mass="72106">MRYLSYIIFCLFSFAMCTEQPKELLPELSYAESLMQRCPSSALVVLDSMEVPSPSDKFQYATWCLLITQARDKNYVKHTSDSLINIALTYFEKQDDPVRKATALYYEGRVNHDMNNAEEATDYYLRARDVAKNTTDYTLLYLINSQLGTLYAYRGLTDLALEAYKNAYDYSNQLKDSALISYSYSYLGRVSALGNDLPKGLDYYKKAISVAEQSESLKALTLAYGEISTVYRVLSILDSSMYYLKKSKEIEEIRNTFALSQTYLGIGETYYFMGQSDSAYFYLEKALNTTNIYTKCNAIQILYYLYRDLGKYEDAIKYNEQYWTYNDSIENINRCTKIAEIQAKYDKEKLQNKNNQLEIAKRSNEILGWSVLSILLFLIIIIVYVYRRKLVNRIHEIEYIKKELDSHMTRINENNAIISQNQHQIESLSLQVQNNSDLEADLNNKILEIEQLHKDSASLQSQNRRLEGDIEKFKTDLWEKGRELETYGHVVLENTELHDREKYLCIQLINHIEILNSLKSDPKYIEESRWPEIFDSMNIVYPNLIDRLKKDFSLTDSDLWICCLIKLQLNNSTMARLTAVAPSSVTKRKQRLKERINQYLKTPLEGEMSIEAYLWKY</sequence>
<evidence type="ECO:0000256" key="1">
    <source>
        <dbReference type="ARBA" id="ARBA00004496"/>
    </source>
</evidence>
<dbReference type="InterPro" id="IPR051476">
    <property type="entry name" value="Bac_ResReg_Asp_Phosphatase"/>
</dbReference>
<evidence type="ECO:0000256" key="5">
    <source>
        <dbReference type="ARBA" id="ARBA00038253"/>
    </source>
</evidence>
<dbReference type="PANTHER" id="PTHR46630:SF1">
    <property type="entry name" value="TETRATRICOPEPTIDE REPEAT PROTEIN 29"/>
    <property type="match status" value="1"/>
</dbReference>
<accession>K6ARC8</accession>
<reference evidence="8 9" key="1">
    <citation type="submission" date="2012-02" db="EMBL/GenBank/DDBJ databases">
        <title>The Genome Sequence of Parabacteroides goldsteinii CL02T12C30.</title>
        <authorList>
            <consortium name="The Broad Institute Genome Sequencing Platform"/>
            <person name="Earl A."/>
            <person name="Ward D."/>
            <person name="Feldgarden M."/>
            <person name="Gevers D."/>
            <person name="Zitomersky N.L."/>
            <person name="Coyne M.J."/>
            <person name="Comstock L.E."/>
            <person name="Young S.K."/>
            <person name="Zeng Q."/>
            <person name="Gargeya S."/>
            <person name="Fitzgerald M."/>
            <person name="Haas B."/>
            <person name="Abouelleil A."/>
            <person name="Alvarado L."/>
            <person name="Arachchi H.M."/>
            <person name="Berlin A."/>
            <person name="Chapman S.B."/>
            <person name="Gearin G."/>
            <person name="Goldberg J."/>
            <person name="Griggs A."/>
            <person name="Gujja S."/>
            <person name="Hansen M."/>
            <person name="Heiman D."/>
            <person name="Howarth C."/>
            <person name="Larimer J."/>
            <person name="Lui A."/>
            <person name="MacDonald P.J.P."/>
            <person name="McCowen C."/>
            <person name="Montmayeur A."/>
            <person name="Murphy C."/>
            <person name="Neiman D."/>
            <person name="Pearson M."/>
            <person name="Priest M."/>
            <person name="Roberts A."/>
            <person name="Saif S."/>
            <person name="Shea T."/>
            <person name="Sisk P."/>
            <person name="Stolte C."/>
            <person name="Sykes S."/>
            <person name="Wortman J."/>
            <person name="Nusbaum C."/>
            <person name="Birren B."/>
        </authorList>
    </citation>
    <scope>NUCLEOTIDE SEQUENCE [LARGE SCALE GENOMIC DNA]</scope>
    <source>
        <strain evidence="8 9">CL02T12C30</strain>
    </source>
</reference>
<evidence type="ECO:0000313" key="9">
    <source>
        <dbReference type="Proteomes" id="UP000006330"/>
    </source>
</evidence>
<dbReference type="PANTHER" id="PTHR46630">
    <property type="entry name" value="TETRATRICOPEPTIDE REPEAT PROTEIN 29"/>
    <property type="match status" value="1"/>
</dbReference>
<dbReference type="EMBL" id="AGZO01000010">
    <property type="protein sequence ID" value="EKN18258.1"/>
    <property type="molecule type" value="Genomic_DNA"/>
</dbReference>
<evidence type="ECO:0000256" key="3">
    <source>
        <dbReference type="ARBA" id="ARBA00022737"/>
    </source>
</evidence>
<evidence type="ECO:0000256" key="4">
    <source>
        <dbReference type="ARBA" id="ARBA00022803"/>
    </source>
</evidence>
<evidence type="ECO:0000313" key="8">
    <source>
        <dbReference type="EMBL" id="EKN18258.1"/>
    </source>
</evidence>
<keyword evidence="2" id="KW-0963">Cytoplasm</keyword>
<keyword evidence="6" id="KW-0175">Coiled coil</keyword>